<protein>
    <submittedName>
        <fullName evidence="1">Uncharacterized protein</fullName>
    </submittedName>
</protein>
<evidence type="ECO:0000313" key="2">
    <source>
        <dbReference type="Proteomes" id="UP000198656"/>
    </source>
</evidence>
<name>A0A1G7VVL3_9FIRM</name>
<dbReference type="STRING" id="1121419.SAMN05443529_104235"/>
<dbReference type="Proteomes" id="UP000198656">
    <property type="component" value="Unassembled WGS sequence"/>
</dbReference>
<keyword evidence="2" id="KW-1185">Reference proteome</keyword>
<evidence type="ECO:0000313" key="1">
    <source>
        <dbReference type="EMBL" id="SDG62930.1"/>
    </source>
</evidence>
<sequence>MGFLRVLFSITGLEHMAVLKVRMSLLSSLAFVACKQKE</sequence>
<dbReference type="AlphaFoldDB" id="A0A1G7VVL3"/>
<dbReference type="PROSITE" id="PS51257">
    <property type="entry name" value="PROKAR_LIPOPROTEIN"/>
    <property type="match status" value="1"/>
</dbReference>
<gene>
    <name evidence="1" type="ORF">SAMN05443529_104235</name>
</gene>
<organism evidence="1 2">
    <name type="scientific">Desulfosporosinus hippei DSM 8344</name>
    <dbReference type="NCBI Taxonomy" id="1121419"/>
    <lineage>
        <taxon>Bacteria</taxon>
        <taxon>Bacillati</taxon>
        <taxon>Bacillota</taxon>
        <taxon>Clostridia</taxon>
        <taxon>Eubacteriales</taxon>
        <taxon>Desulfitobacteriaceae</taxon>
        <taxon>Desulfosporosinus</taxon>
    </lineage>
</organism>
<dbReference type="EMBL" id="FNCP01000004">
    <property type="protein sequence ID" value="SDG62930.1"/>
    <property type="molecule type" value="Genomic_DNA"/>
</dbReference>
<accession>A0A1G7VVL3</accession>
<proteinExistence type="predicted"/>
<reference evidence="2" key="1">
    <citation type="submission" date="2016-10" db="EMBL/GenBank/DDBJ databases">
        <authorList>
            <person name="Varghese N."/>
            <person name="Submissions S."/>
        </authorList>
    </citation>
    <scope>NUCLEOTIDE SEQUENCE [LARGE SCALE GENOMIC DNA]</scope>
    <source>
        <strain evidence="2">DSM 8344</strain>
    </source>
</reference>